<name>A0A1S9PLX0_9SPHI</name>
<dbReference type="STRING" id="1792845.BC343_02380"/>
<organism evidence="3 4">
    <name type="scientific">Mucilaginibacter pedocola</name>
    <dbReference type="NCBI Taxonomy" id="1792845"/>
    <lineage>
        <taxon>Bacteria</taxon>
        <taxon>Pseudomonadati</taxon>
        <taxon>Bacteroidota</taxon>
        <taxon>Sphingobacteriia</taxon>
        <taxon>Sphingobacteriales</taxon>
        <taxon>Sphingobacteriaceae</taxon>
        <taxon>Mucilaginibacter</taxon>
    </lineage>
</organism>
<dbReference type="Gene3D" id="3.40.1350.10">
    <property type="match status" value="1"/>
</dbReference>
<evidence type="ECO:0008006" key="5">
    <source>
        <dbReference type="Google" id="ProtNLM"/>
    </source>
</evidence>
<dbReference type="OrthoDB" id="9801263at2"/>
<gene>
    <name evidence="3" type="ORF">BC343_02380</name>
</gene>
<evidence type="ECO:0000313" key="4">
    <source>
        <dbReference type="Proteomes" id="UP000189739"/>
    </source>
</evidence>
<dbReference type="InterPro" id="IPR053148">
    <property type="entry name" value="PD-DEXK-like_domain"/>
</dbReference>
<dbReference type="PANTHER" id="PTHR30547:SF0">
    <property type="entry name" value="BLR8175 PROTEIN"/>
    <property type="match status" value="1"/>
</dbReference>
<dbReference type="GO" id="GO:0003676">
    <property type="term" value="F:nucleic acid binding"/>
    <property type="evidence" value="ECO:0007669"/>
    <property type="project" value="InterPro"/>
</dbReference>
<accession>A0A1S9PLX0</accession>
<dbReference type="Pfam" id="PF06250">
    <property type="entry name" value="YhcG_C"/>
    <property type="match status" value="1"/>
</dbReference>
<dbReference type="PANTHER" id="PTHR30547">
    <property type="entry name" value="UNCHARACTERIZED PROTEIN YHCG-RELATED"/>
    <property type="match status" value="1"/>
</dbReference>
<keyword evidence="4" id="KW-1185">Reference proteome</keyword>
<feature type="domain" description="YhcG N-terminal" evidence="2">
    <location>
        <begin position="14"/>
        <end position="148"/>
    </location>
</feature>
<reference evidence="3 4" key="1">
    <citation type="submission" date="2016-07" db="EMBL/GenBank/DDBJ databases">
        <title>Genomic analysis of zinc-resistant bacterium Mucilaginibacter pedocola TBZ30.</title>
        <authorList>
            <person name="Huang J."/>
            <person name="Tang J."/>
        </authorList>
    </citation>
    <scope>NUCLEOTIDE SEQUENCE [LARGE SCALE GENOMIC DNA]</scope>
    <source>
        <strain evidence="3 4">TBZ30</strain>
    </source>
</reference>
<dbReference type="InterPro" id="IPR011856">
    <property type="entry name" value="tRNA_endonuc-like_dom_sf"/>
</dbReference>
<comment type="caution">
    <text evidence="3">The sequence shown here is derived from an EMBL/GenBank/DDBJ whole genome shotgun (WGS) entry which is preliminary data.</text>
</comment>
<evidence type="ECO:0000259" key="2">
    <source>
        <dbReference type="Pfam" id="PF17761"/>
    </source>
</evidence>
<feature type="domain" description="YhcG PDDEXK nuclease" evidence="1">
    <location>
        <begin position="171"/>
        <end position="320"/>
    </location>
</feature>
<dbReference type="InterPro" id="IPR041527">
    <property type="entry name" value="YhcG_N"/>
</dbReference>
<proteinExistence type="predicted"/>
<dbReference type="Proteomes" id="UP000189739">
    <property type="component" value="Unassembled WGS sequence"/>
</dbReference>
<dbReference type="InterPro" id="IPR009362">
    <property type="entry name" value="YhcG_C"/>
</dbReference>
<dbReference type="RefSeq" id="WP_078346112.1">
    <property type="nucleotide sequence ID" value="NZ_MBTF01000001.1"/>
</dbReference>
<evidence type="ECO:0000259" key="1">
    <source>
        <dbReference type="Pfam" id="PF06250"/>
    </source>
</evidence>
<sequence length="345" mass="40349">MSIVPSNYQLTLTDLKQRISQARYRSLLAVNRELIGLYLYMGEVLSVRTQSGWGDGIIDTLSKDLQAEYPGVKGFSSRNLRRMRLVYEQTAGNEIWTQAVAKIPWGHTNTIFAKVKEPEQRGFYLQQCFERGWSRGILEEEIKYDRYHKQLDFQNNFSQTIDETRLSIHRQEFQDEYNLSFLGLDDQHTERELENAIVQNISKTLGQLGNDFAFMGRQFRLELDDKEYFIDLLFYHRKLRCMIALELKASEFKPEHSQQLNWYLHLLDKTVRYPEDNPSIGILLCKSKSKLTVEYALELINKPMGVATYHYRQLPEDIARYLPTEDDFSRIINGAGTAGTDQEQD</sequence>
<dbReference type="Pfam" id="PF17761">
    <property type="entry name" value="DUF1016_N"/>
    <property type="match status" value="1"/>
</dbReference>
<dbReference type="AlphaFoldDB" id="A0A1S9PLX0"/>
<dbReference type="EMBL" id="MBTF01000001">
    <property type="protein sequence ID" value="OOQ61929.1"/>
    <property type="molecule type" value="Genomic_DNA"/>
</dbReference>
<evidence type="ECO:0000313" key="3">
    <source>
        <dbReference type="EMBL" id="OOQ61929.1"/>
    </source>
</evidence>
<protein>
    <recommendedName>
        <fullName evidence="5">DUF1016 domain-containing protein</fullName>
    </recommendedName>
</protein>